<comment type="subunit">
    <text evidence="3 8">Component of the RNA polymerase III (Pol III) complex consisting of 17 subunits.</text>
</comment>
<accession>A0A8H8S1K8</accession>
<dbReference type="Pfam" id="PF22536">
    <property type="entry name" value="WHD_POLR3C"/>
    <property type="match status" value="1"/>
</dbReference>
<keyword evidence="6 8" id="KW-0539">Nucleus</keyword>
<dbReference type="InterPro" id="IPR036388">
    <property type="entry name" value="WH-like_DNA-bd_sf"/>
</dbReference>
<dbReference type="Gene3D" id="1.10.10.10">
    <property type="entry name" value="Winged helix-like DNA-binding domain superfamily/Winged helix DNA-binding domain"/>
    <property type="match status" value="2"/>
</dbReference>
<evidence type="ECO:0000256" key="7">
    <source>
        <dbReference type="ARBA" id="ARBA00025127"/>
    </source>
</evidence>
<comment type="caution">
    <text evidence="13">The sequence shown here is derived from an EMBL/GenBank/DDBJ whole genome shotgun (WGS) entry which is preliminary data.</text>
</comment>
<organism evidence="13 14">
    <name type="scientific">Lachnellula occidentalis</name>
    <dbReference type="NCBI Taxonomy" id="215460"/>
    <lineage>
        <taxon>Eukaryota</taxon>
        <taxon>Fungi</taxon>
        <taxon>Dikarya</taxon>
        <taxon>Ascomycota</taxon>
        <taxon>Pezizomycotina</taxon>
        <taxon>Leotiomycetes</taxon>
        <taxon>Helotiales</taxon>
        <taxon>Lachnaceae</taxon>
        <taxon>Lachnellula</taxon>
    </lineage>
</organism>
<feature type="domain" description="DNA-directed RNA polymerase III subunit RPC3 winged-helix" evidence="12">
    <location>
        <begin position="517"/>
        <end position="594"/>
    </location>
</feature>
<evidence type="ECO:0000256" key="9">
    <source>
        <dbReference type="SAM" id="MobiDB-lite"/>
    </source>
</evidence>
<sequence>MSRSQNAVELCALLVDETYGELTSRIFTILLRRGKLPISEISRHTRLGPKATRNGLAVLIQQNLVYYHTGKTGPTFYEANDGAAYALARSGKVIEFVESRYGAFARDVVQNLFLFGHTKVSDLAEAYASQQKQAAKGKSNGHSAANGVNAHTNGNIGSGGHMDGLLVELLELGLIEPVVQRMFRNPADIKDELELDITTNEIAGGSIKGSSKKKEQLHGILDERLKRIEAEDREWRSKVLKRPSNGVLTNGVNGSSKKRRLSHGDSVNGDHNCEDDGTRLDVGYSSFLKQNKSPNLVIRINHEKCAVLLRNSQLVEAVKNRLGDTTSQVYAELLKHLEKKIPKCAYGTTEDEYQDRPTISTRDIASSLSKSVNASLGIGKTIGEGAKSGEVAGVKLGSPPLNRKRKAGDLEGSGSEDEDDPPINGNGTSHEVDHDGDDVFADAPAVKPPKRPKVTFQDKLPEPEGLHSREDRIYHIKQHMALLADDQFGFVKREADGQGSWSVNFQKVIKKIQEAEIDKLVLEMFGPAGHRLVRMLRQLGKLDEKQLKDITLMKQKDIRTKLAEMQLSGWVDIQEVPKDASRGANNNRVIFLWFFDNERCSLLVLDQTYKSMSRLLHRLEVERRRAKSVLELTHRSDVRDKPPDEYLSPASLNELHAFQDREEMLLGQLGRLDDIVGIFKDY</sequence>
<dbReference type="GO" id="GO:0005666">
    <property type="term" value="C:RNA polymerase III complex"/>
    <property type="evidence" value="ECO:0007669"/>
    <property type="project" value="UniProtKB-UniRule"/>
</dbReference>
<dbReference type="InterPro" id="IPR008806">
    <property type="entry name" value="RNA_pol_III_Rpc82_C"/>
</dbReference>
<dbReference type="EMBL" id="QGMI01000221">
    <property type="protein sequence ID" value="TVY44755.1"/>
    <property type="molecule type" value="Genomic_DNA"/>
</dbReference>
<comment type="subcellular location">
    <subcellularLocation>
        <location evidence="1 8">Nucleus</location>
    </subcellularLocation>
</comment>
<evidence type="ECO:0000313" key="13">
    <source>
        <dbReference type="EMBL" id="TVY44755.1"/>
    </source>
</evidence>
<feature type="domain" description="RNA polymerase III subunit RPC82-related helix-turn-helix" evidence="11">
    <location>
        <begin position="9"/>
        <end position="69"/>
    </location>
</feature>
<evidence type="ECO:0000256" key="6">
    <source>
        <dbReference type="ARBA" id="ARBA00023242"/>
    </source>
</evidence>
<evidence type="ECO:0000313" key="14">
    <source>
        <dbReference type="Proteomes" id="UP000443090"/>
    </source>
</evidence>
<protein>
    <recommendedName>
        <fullName evidence="8">DNA-directed RNA polymerase III subunit RPC3</fullName>
        <shortName evidence="8">RNA polymerase III subunit C3</shortName>
    </recommendedName>
</protein>
<keyword evidence="4 8" id="KW-0240">DNA-directed RNA polymerase</keyword>
<feature type="region of interest" description="Disordered" evidence="9">
    <location>
        <begin position="390"/>
        <end position="467"/>
    </location>
</feature>
<feature type="region of interest" description="Disordered" evidence="9">
    <location>
        <begin position="246"/>
        <end position="272"/>
    </location>
</feature>
<keyword evidence="5 8" id="KW-0804">Transcription</keyword>
<dbReference type="AlphaFoldDB" id="A0A8H8S1K8"/>
<evidence type="ECO:0000256" key="4">
    <source>
        <dbReference type="ARBA" id="ARBA00022478"/>
    </source>
</evidence>
<evidence type="ECO:0000256" key="5">
    <source>
        <dbReference type="ARBA" id="ARBA00023163"/>
    </source>
</evidence>
<keyword evidence="14" id="KW-1185">Reference proteome</keyword>
<comment type="function">
    <text evidence="7 8">DNA-dependent RNA polymerase catalyzes the transcription of DNA into RNA using the four ribonucleoside triphosphates as substrates. Specific core component of RNA polymerase III which synthesizes small RNAs, such as 5S rRNA and tRNAs.</text>
</comment>
<evidence type="ECO:0000256" key="8">
    <source>
        <dbReference type="RuleBase" id="RU367076"/>
    </source>
</evidence>
<dbReference type="OrthoDB" id="272392at2759"/>
<dbReference type="Pfam" id="PF08221">
    <property type="entry name" value="HTH_9"/>
    <property type="match status" value="1"/>
</dbReference>
<evidence type="ECO:0000259" key="10">
    <source>
        <dbReference type="Pfam" id="PF05645"/>
    </source>
</evidence>
<feature type="region of interest" description="Disordered" evidence="9">
    <location>
        <begin position="134"/>
        <end position="155"/>
    </location>
</feature>
<evidence type="ECO:0000256" key="1">
    <source>
        <dbReference type="ARBA" id="ARBA00004123"/>
    </source>
</evidence>
<dbReference type="PANTHER" id="PTHR12949">
    <property type="entry name" value="RNA POLYMERASE III DNA DIRECTED -RELATED"/>
    <property type="match status" value="1"/>
</dbReference>
<dbReference type="Proteomes" id="UP000443090">
    <property type="component" value="Unassembled WGS sequence"/>
</dbReference>
<proteinExistence type="inferred from homology"/>
<feature type="compositionally biased region" description="Polar residues" evidence="9">
    <location>
        <begin position="246"/>
        <end position="255"/>
    </location>
</feature>
<dbReference type="InterPro" id="IPR013197">
    <property type="entry name" value="RNA_pol_III_RPC82-rel_HTH"/>
</dbReference>
<comment type="similarity">
    <text evidence="2 8">Belongs to the RNA polymerase beta chain family.</text>
</comment>
<reference evidence="13 14" key="1">
    <citation type="submission" date="2018-05" db="EMBL/GenBank/DDBJ databases">
        <title>Genome sequencing and assembly of the regulated plant pathogen Lachnellula willkommii and related sister species for the development of diagnostic species identification markers.</title>
        <authorList>
            <person name="Giroux E."/>
            <person name="Bilodeau G."/>
        </authorList>
    </citation>
    <scope>NUCLEOTIDE SEQUENCE [LARGE SCALE GENOMIC DNA]</scope>
    <source>
        <strain evidence="13 14">CBS 160.35</strain>
    </source>
</reference>
<dbReference type="GO" id="GO:0006351">
    <property type="term" value="P:DNA-templated transcription"/>
    <property type="evidence" value="ECO:0007669"/>
    <property type="project" value="InterPro"/>
</dbReference>
<dbReference type="InterPro" id="IPR055207">
    <property type="entry name" value="POLR3C_WHD"/>
</dbReference>
<evidence type="ECO:0000256" key="2">
    <source>
        <dbReference type="ARBA" id="ARBA00006835"/>
    </source>
</evidence>
<dbReference type="PANTHER" id="PTHR12949:SF0">
    <property type="entry name" value="DNA-DIRECTED RNA POLYMERASE III SUBUNIT RPC3"/>
    <property type="match status" value="1"/>
</dbReference>
<gene>
    <name evidence="13" type="primary">rpc82</name>
    <name evidence="13" type="ORF">LOCC1_G002287</name>
</gene>
<evidence type="ECO:0000256" key="3">
    <source>
        <dbReference type="ARBA" id="ARBA00011206"/>
    </source>
</evidence>
<evidence type="ECO:0000259" key="11">
    <source>
        <dbReference type="Pfam" id="PF08221"/>
    </source>
</evidence>
<name>A0A8H8S1K8_9HELO</name>
<evidence type="ECO:0000259" key="12">
    <source>
        <dbReference type="Pfam" id="PF22536"/>
    </source>
</evidence>
<dbReference type="Pfam" id="PF05645">
    <property type="entry name" value="RNA_pol_Rpc82"/>
    <property type="match status" value="1"/>
</dbReference>
<dbReference type="InterPro" id="IPR039748">
    <property type="entry name" value="RPC3"/>
</dbReference>
<feature type="domain" description="RNA polymerase III Rpc82 C -terminal" evidence="10">
    <location>
        <begin position="166"/>
        <end position="511"/>
    </location>
</feature>
<dbReference type="GO" id="GO:0003697">
    <property type="term" value="F:single-stranded DNA binding"/>
    <property type="evidence" value="ECO:0007669"/>
    <property type="project" value="UniProtKB-UniRule"/>
</dbReference>